<dbReference type="EMBL" id="BMKO01000006">
    <property type="protein sequence ID" value="GGE84077.1"/>
    <property type="molecule type" value="Genomic_DNA"/>
</dbReference>
<dbReference type="Proteomes" id="UP000606498">
    <property type="component" value="Unassembled WGS sequence"/>
</dbReference>
<feature type="signal peptide" evidence="1">
    <location>
        <begin position="1"/>
        <end position="22"/>
    </location>
</feature>
<reference evidence="3" key="1">
    <citation type="journal article" date="2019" name="Int. J. Syst. Evol. Microbiol.">
        <title>The Global Catalogue of Microorganisms (GCM) 10K type strain sequencing project: providing services to taxonomists for standard genome sequencing and annotation.</title>
        <authorList>
            <consortium name="The Broad Institute Genomics Platform"/>
            <consortium name="The Broad Institute Genome Sequencing Center for Infectious Disease"/>
            <person name="Wu L."/>
            <person name="Ma J."/>
        </authorList>
    </citation>
    <scope>NUCLEOTIDE SEQUENCE [LARGE SCALE GENOMIC DNA]</scope>
    <source>
        <strain evidence="3">CGMCC 1.16033</strain>
    </source>
</reference>
<feature type="chain" id="PRO_5046927671" description="DUF4476 domain-containing protein" evidence="1">
    <location>
        <begin position="23"/>
        <end position="106"/>
    </location>
</feature>
<keyword evidence="1" id="KW-0732">Signal</keyword>
<accession>A0ABQ1T922</accession>
<organism evidence="2 3">
    <name type="scientific">Shewanella carassii</name>
    <dbReference type="NCBI Taxonomy" id="1987584"/>
    <lineage>
        <taxon>Bacteria</taxon>
        <taxon>Pseudomonadati</taxon>
        <taxon>Pseudomonadota</taxon>
        <taxon>Gammaproteobacteria</taxon>
        <taxon>Alteromonadales</taxon>
        <taxon>Shewanellaceae</taxon>
        <taxon>Shewanella</taxon>
    </lineage>
</organism>
<evidence type="ECO:0000313" key="2">
    <source>
        <dbReference type="EMBL" id="GGE84077.1"/>
    </source>
</evidence>
<sequence length="106" mass="11721">MKNIIIAIVLTGLTACSTAPNAIVFDGSSAKSTQQDIIRLMARLNSHDKQELVMALRSIQRAQFNDPLAAMHHSDQYGQMDFGLIGQKIDGMDFEQVLELAHGHRD</sequence>
<dbReference type="PROSITE" id="PS51257">
    <property type="entry name" value="PROKAR_LIPOPROTEIN"/>
    <property type="match status" value="1"/>
</dbReference>
<proteinExistence type="predicted"/>
<evidence type="ECO:0000313" key="3">
    <source>
        <dbReference type="Proteomes" id="UP000606498"/>
    </source>
</evidence>
<gene>
    <name evidence="2" type="ORF">GCM10011520_25640</name>
</gene>
<evidence type="ECO:0000256" key="1">
    <source>
        <dbReference type="SAM" id="SignalP"/>
    </source>
</evidence>
<comment type="caution">
    <text evidence="2">The sequence shown here is derived from an EMBL/GenBank/DDBJ whole genome shotgun (WGS) entry which is preliminary data.</text>
</comment>
<keyword evidence="3" id="KW-1185">Reference proteome</keyword>
<evidence type="ECO:0008006" key="4">
    <source>
        <dbReference type="Google" id="ProtNLM"/>
    </source>
</evidence>
<dbReference type="RefSeq" id="WP_100144721.1">
    <property type="nucleotide sequence ID" value="NZ_AP024618.1"/>
</dbReference>
<name>A0ABQ1T922_9GAMM</name>
<protein>
    <recommendedName>
        <fullName evidence="4">DUF4476 domain-containing protein</fullName>
    </recommendedName>
</protein>